<evidence type="ECO:0000256" key="5">
    <source>
        <dbReference type="ARBA" id="ARBA00023157"/>
    </source>
</evidence>
<dbReference type="InterPro" id="IPR009011">
    <property type="entry name" value="Man6P_isomerase_rcpt-bd_dom_sf"/>
</dbReference>
<dbReference type="HOGENOM" id="CLU_005066_0_0_1"/>
<sequence length="1026" mass="114067">MFTLTVFAFISIFYAAYGSQNCDKSDFMFQYTECDQDGNRWRVSIPKTSRCANYSLTLPVRGKKCNFTCESGHYLDIEDQECKKCPSGTFSLGGGVRYDDWQVMPNHFTVRMEKHPSLYLFSESEKVNCTGGWVASGKYLIANVTGCPMSLTYEAEFVRKGHVTFTYENNDDGSWFGFQLENERCERVSNLAGGLSKSLKKTEEGKFSLRRIDIAPGLNRLIWTVFPIPNDGMDRERVKLKKMVMFVSFSGIAFTSECTPCRAGLTEGQQKCEPCDSNTYSLRLASSCVPCPAHQYSESESERCLDRPKCTDADYYQSYTSCDSNGKTSVVYKWNENKICDPLKSGSVKLPEPGALEDCSPCNPGTQLVNGSCSFCPKNYFSSGKKDEACRECPSSTSPQIGMYINSWQNTIMIKTVTTAMESDCSQKDGWIVEKDYVKTTAGNSPSSFLLLNINIPGFRYNNNRRSTSTSNNNKPVAYVSFVFETICTDECTLFFIQKVGREALKVVESWSGGTQKQKFTFVVDNLLMNILPSMERKTQEARLYSINITNTIAGGASDCEACPQGVTHDGSHKRIHTFSCIPCSVGHYVDPDSLTCKPCQGNTILSQNFDGWGAEACVKCGEGLRQFEHDVCVTDCTYKSPSSNNSYDFRSLSGSVAVLWPHLFTTSGYRYFHLFNISLCSDQRKYVSICRTTALPGDKGLVTLTNPLRSVCLCVCVCACVRVCVCVCNVFLQSFPVVISLRLCTLSLSLSLPPYLSPFSPFLSFSLNNRLFLSFSRHLLTRACKSGRTTIIILRCNMGGGPQQSDKEELVLPPDCPDGTCDGCNFVILWKTKSACPICTEEDFEEFSGECVGGRQEVMKKTNGRCVVPSSVVMTRVEECSPLWFFKSTSPLWMKVLIILVPVFLFIGLLSIVILIYCWNKNRKLQYKYMKLVESSSHARDGMELPGVDSCGIDEGEEEEQFDAIEFKSAAGRKKNSFFGKITGSGSGGNIAGGGNNIVGSMVGVSRKTPSYYESGDRDERMALT</sequence>
<accession>T1EGC5</accession>
<dbReference type="PROSITE" id="PS51914">
    <property type="entry name" value="MRH"/>
    <property type="match status" value="1"/>
</dbReference>
<dbReference type="KEGG" id="hro:HELRODRAFT_115999"/>
<dbReference type="InterPro" id="IPR056610">
    <property type="entry name" value="Elapor1/2_TNFR-like"/>
</dbReference>
<dbReference type="SUPFAM" id="SSF57184">
    <property type="entry name" value="Growth factor receptor domain"/>
    <property type="match status" value="2"/>
</dbReference>
<keyword evidence="3" id="KW-1003">Cell membrane</keyword>
<dbReference type="PANTHER" id="PTHR22727:SF15">
    <property type="entry name" value="MRH DOMAIN-CONTAINING PROTEIN"/>
    <property type="match status" value="1"/>
</dbReference>
<reference evidence="10 12" key="2">
    <citation type="journal article" date="2013" name="Nature">
        <title>Insights into bilaterian evolution from three spiralian genomes.</title>
        <authorList>
            <person name="Simakov O."/>
            <person name="Marletaz F."/>
            <person name="Cho S.J."/>
            <person name="Edsinger-Gonzales E."/>
            <person name="Havlak P."/>
            <person name="Hellsten U."/>
            <person name="Kuo D.H."/>
            <person name="Larsson T."/>
            <person name="Lv J."/>
            <person name="Arendt D."/>
            <person name="Savage R."/>
            <person name="Osoegawa K."/>
            <person name="de Jong P."/>
            <person name="Grimwood J."/>
            <person name="Chapman J.A."/>
            <person name="Shapiro H."/>
            <person name="Aerts A."/>
            <person name="Otillar R.P."/>
            <person name="Terry A.Y."/>
            <person name="Boore J.L."/>
            <person name="Grigoriev I.V."/>
            <person name="Lindberg D.R."/>
            <person name="Seaver E.C."/>
            <person name="Weisblat D.A."/>
            <person name="Putnam N.H."/>
            <person name="Rokhsar D.S."/>
        </authorList>
    </citation>
    <scope>NUCLEOTIDE SEQUENCE</scope>
</reference>
<dbReference type="Pfam" id="PF23091">
    <property type="entry name" value="TNFR_ELAPOR1_6th"/>
    <property type="match status" value="1"/>
</dbReference>
<organism evidence="11 12">
    <name type="scientific">Helobdella robusta</name>
    <name type="common">Californian leech</name>
    <dbReference type="NCBI Taxonomy" id="6412"/>
    <lineage>
        <taxon>Eukaryota</taxon>
        <taxon>Metazoa</taxon>
        <taxon>Spiralia</taxon>
        <taxon>Lophotrochozoa</taxon>
        <taxon>Annelida</taxon>
        <taxon>Clitellata</taxon>
        <taxon>Hirudinea</taxon>
        <taxon>Rhynchobdellida</taxon>
        <taxon>Glossiphoniidae</taxon>
        <taxon>Helobdella</taxon>
    </lineage>
</organism>
<evidence type="ECO:0000313" key="12">
    <source>
        <dbReference type="Proteomes" id="UP000015101"/>
    </source>
</evidence>
<dbReference type="STRING" id="6412.T1EGC5"/>
<dbReference type="OrthoDB" id="439917at2759"/>
<keyword evidence="7" id="KW-0812">Transmembrane</keyword>
<evidence type="ECO:0000313" key="10">
    <source>
        <dbReference type="EMBL" id="ESN92242.1"/>
    </source>
</evidence>
<dbReference type="SMART" id="SM01411">
    <property type="entry name" value="Ephrin_rec_like"/>
    <property type="match status" value="4"/>
</dbReference>
<feature type="chain" id="PRO_5010979860" description="MRH domain-containing protein" evidence="8">
    <location>
        <begin position="19"/>
        <end position="1026"/>
    </location>
</feature>
<dbReference type="RefSeq" id="XP_009029624.1">
    <property type="nucleotide sequence ID" value="XM_009031376.1"/>
</dbReference>
<proteinExistence type="inferred from homology"/>
<dbReference type="GeneID" id="20195627"/>
<evidence type="ECO:0000313" key="11">
    <source>
        <dbReference type="EnsemblMetazoa" id="HelroP115999"/>
    </source>
</evidence>
<dbReference type="Pfam" id="PF23032">
    <property type="entry name" value="GBD_ELAPOR1-like_3rd"/>
    <property type="match status" value="1"/>
</dbReference>
<dbReference type="Pfam" id="PF23087">
    <property type="entry name" value="MRH_ELAPOR1_9th"/>
    <property type="match status" value="1"/>
</dbReference>
<keyword evidence="7" id="KW-1133">Transmembrane helix</keyword>
<evidence type="ECO:0000256" key="8">
    <source>
        <dbReference type="SAM" id="SignalP"/>
    </source>
</evidence>
<keyword evidence="5" id="KW-1015">Disulfide bond</keyword>
<comment type="similarity">
    <text evidence="2">Belongs to the ELAPOR family.</text>
</comment>
<feature type="signal peptide" evidence="8">
    <location>
        <begin position="1"/>
        <end position="18"/>
    </location>
</feature>
<evidence type="ECO:0000256" key="7">
    <source>
        <dbReference type="SAM" id="Phobius"/>
    </source>
</evidence>
<dbReference type="InParanoid" id="T1EGC5"/>
<dbReference type="Pfam" id="PF23031">
    <property type="entry name" value="GBD_ELAPOR1"/>
    <property type="match status" value="1"/>
</dbReference>
<dbReference type="OMA" id="CEYISED"/>
<evidence type="ECO:0000256" key="2">
    <source>
        <dbReference type="ARBA" id="ARBA00007627"/>
    </source>
</evidence>
<comment type="subcellular location">
    <subcellularLocation>
        <location evidence="1">Cell membrane</location>
        <topology evidence="1">Single-pass type I membrane protein</topology>
    </subcellularLocation>
</comment>
<name>T1EGC5_HELRO</name>
<dbReference type="SUPFAM" id="SSF50911">
    <property type="entry name" value="Mannose 6-phosphate receptor domain"/>
    <property type="match status" value="1"/>
</dbReference>
<feature type="domain" description="MRH" evidence="9">
    <location>
        <begin position="635"/>
        <end position="839"/>
    </location>
</feature>
<dbReference type="AlphaFoldDB" id="T1EGC5"/>
<dbReference type="InterPro" id="IPR056608">
    <property type="entry name" value="Elapor1/2_GBD"/>
</dbReference>
<keyword evidence="6" id="KW-0325">Glycoprotein</keyword>
<dbReference type="EMBL" id="KB097656">
    <property type="protein sequence ID" value="ESN92242.1"/>
    <property type="molecule type" value="Genomic_DNA"/>
</dbReference>
<keyword evidence="12" id="KW-1185">Reference proteome</keyword>
<dbReference type="PANTHER" id="PTHR22727">
    <property type="entry name" value="PROTEIN CBG13728"/>
    <property type="match status" value="1"/>
</dbReference>
<dbReference type="EnsemblMetazoa" id="HelroT115999">
    <property type="protein sequence ID" value="HelroP115999"/>
    <property type="gene ID" value="HelroG115999"/>
</dbReference>
<evidence type="ECO:0000256" key="4">
    <source>
        <dbReference type="ARBA" id="ARBA00022729"/>
    </source>
</evidence>
<reference evidence="11" key="3">
    <citation type="submission" date="2015-06" db="UniProtKB">
        <authorList>
            <consortium name="EnsemblMetazoa"/>
        </authorList>
    </citation>
    <scope>IDENTIFICATION</scope>
</reference>
<dbReference type="eggNOG" id="KOG1217">
    <property type="taxonomic scope" value="Eukaryota"/>
</dbReference>
<gene>
    <name evidence="11" type="primary">20195627</name>
    <name evidence="10" type="ORF">HELRODRAFT_115999</name>
</gene>
<reference evidence="12" key="1">
    <citation type="submission" date="2012-12" db="EMBL/GenBank/DDBJ databases">
        <authorList>
            <person name="Hellsten U."/>
            <person name="Grimwood J."/>
            <person name="Chapman J.A."/>
            <person name="Shapiro H."/>
            <person name="Aerts A."/>
            <person name="Otillar R.P."/>
            <person name="Terry A.Y."/>
            <person name="Boore J.L."/>
            <person name="Simakov O."/>
            <person name="Marletaz F."/>
            <person name="Cho S.-J."/>
            <person name="Edsinger-Gonzales E."/>
            <person name="Havlak P."/>
            <person name="Kuo D.-H."/>
            <person name="Larsson T."/>
            <person name="Lv J."/>
            <person name="Arendt D."/>
            <person name="Savage R."/>
            <person name="Osoegawa K."/>
            <person name="de Jong P."/>
            <person name="Lindberg D.R."/>
            <person name="Seaver E.C."/>
            <person name="Weisblat D.A."/>
            <person name="Putnam N.H."/>
            <person name="Grigoriev I.V."/>
            <person name="Rokhsar D.S."/>
        </authorList>
    </citation>
    <scope>NUCLEOTIDE SEQUENCE</scope>
</reference>
<dbReference type="Proteomes" id="UP000015101">
    <property type="component" value="Unassembled WGS sequence"/>
</dbReference>
<dbReference type="InterPro" id="IPR039181">
    <property type="entry name" value="Elapor1/2"/>
</dbReference>
<dbReference type="InterPro" id="IPR056607">
    <property type="entry name" value="Elapor1/2_MRH"/>
</dbReference>
<dbReference type="InterPro" id="IPR056609">
    <property type="entry name" value="Elapor1-like_3rd"/>
</dbReference>
<dbReference type="GO" id="GO:0016020">
    <property type="term" value="C:membrane"/>
    <property type="evidence" value="ECO:0000318"/>
    <property type="project" value="GO_Central"/>
</dbReference>
<protein>
    <recommendedName>
        <fullName evidence="9">MRH domain-containing protein</fullName>
    </recommendedName>
</protein>
<dbReference type="InterPro" id="IPR009030">
    <property type="entry name" value="Growth_fac_rcpt_cys_sf"/>
</dbReference>
<evidence type="ECO:0000259" key="9">
    <source>
        <dbReference type="PROSITE" id="PS51914"/>
    </source>
</evidence>
<evidence type="ECO:0000256" key="1">
    <source>
        <dbReference type="ARBA" id="ARBA00004251"/>
    </source>
</evidence>
<evidence type="ECO:0000256" key="3">
    <source>
        <dbReference type="ARBA" id="ARBA00022475"/>
    </source>
</evidence>
<dbReference type="CTD" id="20195627"/>
<dbReference type="EMBL" id="AMQM01007657">
    <property type="status" value="NOT_ANNOTATED_CDS"/>
    <property type="molecule type" value="Genomic_DNA"/>
</dbReference>
<feature type="transmembrane region" description="Helical" evidence="7">
    <location>
        <begin position="893"/>
        <end position="920"/>
    </location>
</feature>
<dbReference type="GO" id="GO:0005886">
    <property type="term" value="C:plasma membrane"/>
    <property type="evidence" value="ECO:0007669"/>
    <property type="project" value="UniProtKB-SubCell"/>
</dbReference>
<dbReference type="InterPro" id="IPR044865">
    <property type="entry name" value="MRH_dom"/>
</dbReference>
<keyword evidence="4 8" id="KW-0732">Signal</keyword>
<keyword evidence="7" id="KW-0472">Membrane</keyword>
<evidence type="ECO:0000256" key="6">
    <source>
        <dbReference type="ARBA" id="ARBA00023180"/>
    </source>
</evidence>